<accession>A0A3A8ENJ0</accession>
<feature type="compositionally biased region" description="Polar residues" evidence="1">
    <location>
        <begin position="1"/>
        <end position="10"/>
    </location>
</feature>
<dbReference type="EMBL" id="RAXV01000024">
    <property type="protein sequence ID" value="RKG30421.1"/>
    <property type="molecule type" value="Genomic_DNA"/>
</dbReference>
<feature type="compositionally biased region" description="Basic and acidic residues" evidence="1">
    <location>
        <begin position="11"/>
        <end position="21"/>
    </location>
</feature>
<dbReference type="CDD" id="cd00093">
    <property type="entry name" value="HTH_XRE"/>
    <property type="match status" value="1"/>
</dbReference>
<comment type="caution">
    <text evidence="3">The sequence shown here is derived from an EMBL/GenBank/DDBJ whole genome shotgun (WGS) entry which is preliminary data.</text>
</comment>
<dbReference type="RefSeq" id="WP_120402963.1">
    <property type="nucleotide sequence ID" value="NZ_RAXV01000024.1"/>
</dbReference>
<organism evidence="3 4">
    <name type="scientific">Acinetobacter tianfuensis</name>
    <dbReference type="NCBI Taxonomy" id="2419603"/>
    <lineage>
        <taxon>Bacteria</taxon>
        <taxon>Pseudomonadati</taxon>
        <taxon>Pseudomonadota</taxon>
        <taxon>Gammaproteobacteria</taxon>
        <taxon>Moraxellales</taxon>
        <taxon>Moraxellaceae</taxon>
        <taxon>Acinetobacter</taxon>
    </lineage>
</organism>
<dbReference type="InterPro" id="IPR001387">
    <property type="entry name" value="Cro/C1-type_HTH"/>
</dbReference>
<dbReference type="Proteomes" id="UP000282388">
    <property type="component" value="Unassembled WGS sequence"/>
</dbReference>
<evidence type="ECO:0000259" key="2">
    <source>
        <dbReference type="PROSITE" id="PS50943"/>
    </source>
</evidence>
<protein>
    <submittedName>
        <fullName evidence="3">XRE family transcriptional regulator</fullName>
    </submittedName>
</protein>
<dbReference type="PROSITE" id="PS50943">
    <property type="entry name" value="HTH_CROC1"/>
    <property type="match status" value="1"/>
</dbReference>
<keyword evidence="4" id="KW-1185">Reference proteome</keyword>
<proteinExistence type="predicted"/>
<dbReference type="Gene3D" id="1.10.260.40">
    <property type="entry name" value="lambda repressor-like DNA-binding domains"/>
    <property type="match status" value="1"/>
</dbReference>
<dbReference type="AlphaFoldDB" id="A0A3A8ENJ0"/>
<gene>
    <name evidence="3" type="ORF">D7V32_11200</name>
</gene>
<name>A0A3A8ENJ0_9GAMM</name>
<dbReference type="OrthoDB" id="3196789at2"/>
<feature type="domain" description="HTH cro/C1-type" evidence="2">
    <location>
        <begin position="18"/>
        <end position="71"/>
    </location>
</feature>
<reference evidence="3 4" key="1">
    <citation type="submission" date="2018-09" db="EMBL/GenBank/DDBJ databases">
        <title>The draft genome of Acinetobacter spp. strains.</title>
        <authorList>
            <person name="Qin J."/>
            <person name="Feng Y."/>
            <person name="Zong Z."/>
        </authorList>
    </citation>
    <scope>NUCLEOTIDE SEQUENCE [LARGE SCALE GENOMIC DNA]</scope>
    <source>
        <strain evidence="3 4">WCHAc060012</strain>
    </source>
</reference>
<dbReference type="InterPro" id="IPR010982">
    <property type="entry name" value="Lambda_DNA-bd_dom_sf"/>
</dbReference>
<evidence type="ECO:0000313" key="4">
    <source>
        <dbReference type="Proteomes" id="UP000282388"/>
    </source>
</evidence>
<dbReference type="SMART" id="SM00530">
    <property type="entry name" value="HTH_XRE"/>
    <property type="match status" value="1"/>
</dbReference>
<evidence type="ECO:0000313" key="3">
    <source>
        <dbReference type="EMBL" id="RKG30421.1"/>
    </source>
</evidence>
<dbReference type="SUPFAM" id="SSF47413">
    <property type="entry name" value="lambda repressor-like DNA-binding domains"/>
    <property type="match status" value="1"/>
</dbReference>
<sequence>MDLSQMVNENNDQRGERLRQERSRLDLSQKDFAALFGKKNMAVMRYEKGERVMGQEDLEALHKAGVDVWYLITGERTQPDLLSDEAKELLKYWDQVDLEQRQTLMTLVRNFAESFGKNKID</sequence>
<dbReference type="GO" id="GO:0003677">
    <property type="term" value="F:DNA binding"/>
    <property type="evidence" value="ECO:0007669"/>
    <property type="project" value="InterPro"/>
</dbReference>
<feature type="region of interest" description="Disordered" evidence="1">
    <location>
        <begin position="1"/>
        <end position="21"/>
    </location>
</feature>
<evidence type="ECO:0000256" key="1">
    <source>
        <dbReference type="SAM" id="MobiDB-lite"/>
    </source>
</evidence>